<protein>
    <submittedName>
        <fullName evidence="2">IS200/IS605 family transposase</fullName>
    </submittedName>
</protein>
<organism evidence="2 3">
    <name type="scientific">Paenibacillus agricola</name>
    <dbReference type="NCBI Taxonomy" id="2716264"/>
    <lineage>
        <taxon>Bacteria</taxon>
        <taxon>Bacillati</taxon>
        <taxon>Bacillota</taxon>
        <taxon>Bacilli</taxon>
        <taxon>Bacillales</taxon>
        <taxon>Paenibacillaceae</taxon>
        <taxon>Paenibacillus</taxon>
    </lineage>
</organism>
<evidence type="ECO:0000313" key="2">
    <source>
        <dbReference type="EMBL" id="NHN35577.1"/>
    </source>
</evidence>
<dbReference type="Pfam" id="PF01797">
    <property type="entry name" value="Y1_Tnp"/>
    <property type="match status" value="1"/>
</dbReference>
<dbReference type="InterPro" id="IPR036515">
    <property type="entry name" value="Transposase_17_sf"/>
</dbReference>
<reference evidence="2" key="1">
    <citation type="submission" date="2020-03" db="EMBL/GenBank/DDBJ databases">
        <title>Draft sequencing of Paenibacilllus sp. S3N08.</title>
        <authorList>
            <person name="Kim D.-U."/>
        </authorList>
    </citation>
    <scope>NUCLEOTIDE SEQUENCE</scope>
    <source>
        <strain evidence="2">S3N08</strain>
    </source>
</reference>
<evidence type="ECO:0000259" key="1">
    <source>
        <dbReference type="Pfam" id="PF01797"/>
    </source>
</evidence>
<comment type="caution">
    <text evidence="2">The sequence shown here is derived from an EMBL/GenBank/DDBJ whole genome shotgun (WGS) entry which is preliminary data.</text>
</comment>
<dbReference type="EMBL" id="JAAOIW010000045">
    <property type="protein sequence ID" value="NHN35577.1"/>
    <property type="molecule type" value="Genomic_DNA"/>
</dbReference>
<dbReference type="Gene3D" id="3.30.70.1290">
    <property type="entry name" value="Transposase IS200-like"/>
    <property type="match status" value="1"/>
</dbReference>
<sequence length="38" mass="4724">MPEIKQGRGYVYAIQYHFVWCVKYRHQILIEEIDVRLK</sequence>
<evidence type="ECO:0000313" key="3">
    <source>
        <dbReference type="Proteomes" id="UP001165962"/>
    </source>
</evidence>
<keyword evidence="3" id="KW-1185">Reference proteome</keyword>
<feature type="domain" description="Transposase IS200-like" evidence="1">
    <location>
        <begin position="11"/>
        <end position="38"/>
    </location>
</feature>
<dbReference type="Proteomes" id="UP001165962">
    <property type="component" value="Unassembled WGS sequence"/>
</dbReference>
<dbReference type="InterPro" id="IPR002686">
    <property type="entry name" value="Transposase_17"/>
</dbReference>
<dbReference type="SUPFAM" id="SSF143422">
    <property type="entry name" value="Transposase IS200-like"/>
    <property type="match status" value="1"/>
</dbReference>
<gene>
    <name evidence="2" type="ORF">G9U52_38480</name>
</gene>
<name>A0ABX0JKB1_9BACL</name>
<dbReference type="RefSeq" id="WP_207953479.1">
    <property type="nucleotide sequence ID" value="NZ_JAAOIW010000045.1"/>
</dbReference>
<accession>A0ABX0JKB1</accession>
<proteinExistence type="predicted"/>
<feature type="non-terminal residue" evidence="2">
    <location>
        <position position="38"/>
    </location>
</feature>